<feature type="transmembrane region" description="Helical" evidence="6">
    <location>
        <begin position="159"/>
        <end position="180"/>
    </location>
</feature>
<protein>
    <recommendedName>
        <fullName evidence="7">Major facilitator superfamily (MFS) profile domain-containing protein</fullName>
    </recommendedName>
</protein>
<dbReference type="InterPro" id="IPR036259">
    <property type="entry name" value="MFS_trans_sf"/>
</dbReference>
<dbReference type="Pfam" id="PF07690">
    <property type="entry name" value="MFS_1"/>
    <property type="match status" value="1"/>
</dbReference>
<sequence>MAAQVERLDSNNAGRLHSLSQTPQQQHNHVKQDKEVIVVDFDGPNDPQKPSNFPRWRRIAITILVLWSTLAVLSSGSIFVAAHEAIAEEFSIDESNFAHTYWPVTTWALGAAFFAIFVLPLMEEFGVYYAFLGSWLVMIIFTIPQAVARNFATIVVTRFFVGGSVAIIGNCACSLIVSLWSEKPKICSALIGQWIVCYLVGNSIGPVIGAAIFHYLSWRWTFYMQIIYYSIMFPFIAVILQETRAEAILRSKARGMRKQGIPAYTKAELNPISLTSYVLKSAQRPLVMLCTEFVVTISTIWSAFLFGNIYLFTQSSEQVFISLYGWTVTETGYLLAAVVAGEVVGIIGPIANDYFYFRSAKNNPENPGQPLPESRLYTATVGGLLGVTGGMFVYAWTSYSSLSWVGPAVGLAMVGFGATLVVNAIANYVVDAYSNYAASAVAAIAFGENIFIAFLPFAAGPMYTRLGFQWASTLLAFVSLILSVFPFVVIRYGKGIRQMSPFMEASVPPH</sequence>
<comment type="caution">
    <text evidence="8">The sequence shown here is derived from an EMBL/GenBank/DDBJ whole genome shotgun (WGS) entry which is preliminary data.</text>
</comment>
<feature type="transmembrane region" description="Helical" evidence="6">
    <location>
        <begin position="126"/>
        <end position="147"/>
    </location>
</feature>
<keyword evidence="2 6" id="KW-0812">Transmembrane</keyword>
<feature type="transmembrane region" description="Helical" evidence="6">
    <location>
        <begin position="59"/>
        <end position="81"/>
    </location>
</feature>
<comment type="subcellular location">
    <subcellularLocation>
        <location evidence="1">Membrane</location>
        <topology evidence="1">Multi-pass membrane protein</topology>
    </subcellularLocation>
</comment>
<dbReference type="PROSITE" id="PS50850">
    <property type="entry name" value="MFS"/>
    <property type="match status" value="1"/>
</dbReference>
<gene>
    <name evidence="8" type="ORF">LTR24_001457</name>
</gene>
<evidence type="ECO:0000313" key="9">
    <source>
        <dbReference type="Proteomes" id="UP001345013"/>
    </source>
</evidence>
<keyword evidence="4 6" id="KW-0472">Membrane</keyword>
<evidence type="ECO:0000256" key="3">
    <source>
        <dbReference type="ARBA" id="ARBA00022989"/>
    </source>
</evidence>
<name>A0ABR0KKD6_9EURO</name>
<keyword evidence="3 6" id="KW-1133">Transmembrane helix</keyword>
<feature type="transmembrane region" description="Helical" evidence="6">
    <location>
        <begin position="437"/>
        <end position="458"/>
    </location>
</feature>
<dbReference type="SUPFAM" id="SSF103473">
    <property type="entry name" value="MFS general substrate transporter"/>
    <property type="match status" value="1"/>
</dbReference>
<evidence type="ECO:0000256" key="2">
    <source>
        <dbReference type="ARBA" id="ARBA00022692"/>
    </source>
</evidence>
<keyword evidence="9" id="KW-1185">Reference proteome</keyword>
<feature type="transmembrane region" description="Helical" evidence="6">
    <location>
        <begin position="222"/>
        <end position="240"/>
    </location>
</feature>
<feature type="transmembrane region" description="Helical" evidence="6">
    <location>
        <begin position="192"/>
        <end position="216"/>
    </location>
</feature>
<feature type="transmembrane region" description="Helical" evidence="6">
    <location>
        <begin position="286"/>
        <end position="312"/>
    </location>
</feature>
<proteinExistence type="predicted"/>
<evidence type="ECO:0000256" key="4">
    <source>
        <dbReference type="ARBA" id="ARBA00023136"/>
    </source>
</evidence>
<evidence type="ECO:0000259" key="7">
    <source>
        <dbReference type="PROSITE" id="PS50850"/>
    </source>
</evidence>
<evidence type="ECO:0000313" key="8">
    <source>
        <dbReference type="EMBL" id="KAK5099056.1"/>
    </source>
</evidence>
<evidence type="ECO:0000256" key="6">
    <source>
        <dbReference type="SAM" id="Phobius"/>
    </source>
</evidence>
<dbReference type="Gene3D" id="1.20.1250.20">
    <property type="entry name" value="MFS general substrate transporter like domains"/>
    <property type="match status" value="1"/>
</dbReference>
<dbReference type="InterPro" id="IPR011701">
    <property type="entry name" value="MFS"/>
</dbReference>
<dbReference type="Proteomes" id="UP001345013">
    <property type="component" value="Unassembled WGS sequence"/>
</dbReference>
<feature type="transmembrane region" description="Helical" evidence="6">
    <location>
        <begin position="332"/>
        <end position="355"/>
    </location>
</feature>
<dbReference type="PANTHER" id="PTHR23502:SF52">
    <property type="entry name" value="MULTIDRUG TRANSPORTER, PUTATIVE (AFU_ORTHOLOGUE AFUA_2G17730)-RELATED"/>
    <property type="match status" value="1"/>
</dbReference>
<feature type="transmembrane region" description="Helical" evidence="6">
    <location>
        <begin position="101"/>
        <end position="119"/>
    </location>
</feature>
<feature type="domain" description="Major facilitator superfamily (MFS) profile" evidence="7">
    <location>
        <begin position="60"/>
        <end position="494"/>
    </location>
</feature>
<feature type="compositionally biased region" description="Polar residues" evidence="5">
    <location>
        <begin position="10"/>
        <end position="27"/>
    </location>
</feature>
<organism evidence="8 9">
    <name type="scientific">Lithohypha guttulata</name>
    <dbReference type="NCBI Taxonomy" id="1690604"/>
    <lineage>
        <taxon>Eukaryota</taxon>
        <taxon>Fungi</taxon>
        <taxon>Dikarya</taxon>
        <taxon>Ascomycota</taxon>
        <taxon>Pezizomycotina</taxon>
        <taxon>Eurotiomycetes</taxon>
        <taxon>Chaetothyriomycetidae</taxon>
        <taxon>Chaetothyriales</taxon>
        <taxon>Trichomeriaceae</taxon>
        <taxon>Lithohypha</taxon>
    </lineage>
</organism>
<dbReference type="InterPro" id="IPR020846">
    <property type="entry name" value="MFS_dom"/>
</dbReference>
<feature type="transmembrane region" description="Helical" evidence="6">
    <location>
        <begin position="408"/>
        <end position="430"/>
    </location>
</feature>
<accession>A0ABR0KKD6</accession>
<evidence type="ECO:0000256" key="5">
    <source>
        <dbReference type="SAM" id="MobiDB-lite"/>
    </source>
</evidence>
<evidence type="ECO:0000256" key="1">
    <source>
        <dbReference type="ARBA" id="ARBA00004141"/>
    </source>
</evidence>
<dbReference type="EMBL" id="JAVRRG010000011">
    <property type="protein sequence ID" value="KAK5099056.1"/>
    <property type="molecule type" value="Genomic_DNA"/>
</dbReference>
<feature type="transmembrane region" description="Helical" evidence="6">
    <location>
        <begin position="470"/>
        <end position="490"/>
    </location>
</feature>
<reference evidence="8 9" key="1">
    <citation type="submission" date="2023-08" db="EMBL/GenBank/DDBJ databases">
        <title>Black Yeasts Isolated from many extreme environments.</title>
        <authorList>
            <person name="Coleine C."/>
            <person name="Stajich J.E."/>
            <person name="Selbmann L."/>
        </authorList>
    </citation>
    <scope>NUCLEOTIDE SEQUENCE [LARGE SCALE GENOMIC DNA]</scope>
    <source>
        <strain evidence="8 9">CCFEE 5885</strain>
    </source>
</reference>
<feature type="region of interest" description="Disordered" evidence="5">
    <location>
        <begin position="1"/>
        <end position="30"/>
    </location>
</feature>
<feature type="transmembrane region" description="Helical" evidence="6">
    <location>
        <begin position="376"/>
        <end position="396"/>
    </location>
</feature>
<dbReference type="PANTHER" id="PTHR23502">
    <property type="entry name" value="MAJOR FACILITATOR SUPERFAMILY"/>
    <property type="match status" value="1"/>
</dbReference>